<comment type="cofactor">
    <cofactor evidence="1">
        <name>FAD</name>
        <dbReference type="ChEBI" id="CHEBI:57692"/>
    </cofactor>
</comment>
<dbReference type="PRINTS" id="PR00411">
    <property type="entry name" value="PNDRDTASEI"/>
</dbReference>
<evidence type="ECO:0000313" key="6">
    <source>
        <dbReference type="Proteomes" id="UP000824089"/>
    </source>
</evidence>
<dbReference type="InterPro" id="IPR050260">
    <property type="entry name" value="FAD-bd_OxRdtase"/>
</dbReference>
<dbReference type="AlphaFoldDB" id="A0A9D1I9X8"/>
<accession>A0A9D1I9X8</accession>
<sequence>MEGVNQKKAYQYVVIGNSAAAIGTIEGIRKTDPEGKIAVVSSEPYHTYSRPLISYLLEGKTDRTRMLYRDSGFYERNGCDTYLGKTAVSIDPAAHTVTLEDGAVLAYSKLMVSTGSEPFVPPFAGLETVANKYYFMTLDDALSLEKALAPDKKVLILGAGLIGLKCCEGISRRVHSVTVVDLSPRILSSILNETSAQIVRKQIEAHNVTFRLGQTVREFRGNSAVLDSGEELTFDLLVLAVGVRPRTALIREAGGAVGRGIITDQYQETSLKDVYAAGDCTESYDISSEQSRILALLPNAYRQGEAAGINMAGGRSSFGQAIPMNAIGFFGLPIITAGSYDGVTYEKKDDRNYKILYYRDNLLKGYILTGNVERAGIYTALIREKIPLDTVDFELLCESPGLMAFSQKYRLQKLGGLQS</sequence>
<evidence type="ECO:0000256" key="2">
    <source>
        <dbReference type="ARBA" id="ARBA00022630"/>
    </source>
</evidence>
<dbReference type="InterPro" id="IPR016156">
    <property type="entry name" value="FAD/NAD-linked_Rdtase_dimer_sf"/>
</dbReference>
<dbReference type="SUPFAM" id="SSF51905">
    <property type="entry name" value="FAD/NAD(P)-binding domain"/>
    <property type="match status" value="2"/>
</dbReference>
<organism evidence="5 6">
    <name type="scientific">Candidatus Egerieisoma faecipullorum</name>
    <dbReference type="NCBI Taxonomy" id="2840963"/>
    <lineage>
        <taxon>Bacteria</taxon>
        <taxon>Bacillati</taxon>
        <taxon>Bacillota</taxon>
        <taxon>Clostridia</taxon>
        <taxon>Eubacteriales</taxon>
        <taxon>Clostridiaceae</taxon>
        <taxon>Clostridiaceae incertae sedis</taxon>
        <taxon>Candidatus Egerieisoma</taxon>
    </lineage>
</organism>
<feature type="domain" description="FAD/NAD(P)-binding" evidence="4">
    <location>
        <begin position="10"/>
        <end position="304"/>
    </location>
</feature>
<evidence type="ECO:0000259" key="4">
    <source>
        <dbReference type="Pfam" id="PF07992"/>
    </source>
</evidence>
<gene>
    <name evidence="5" type="ORF">IAD50_06580</name>
</gene>
<dbReference type="PRINTS" id="PR00368">
    <property type="entry name" value="FADPNR"/>
</dbReference>
<dbReference type="EMBL" id="DVMM01000136">
    <property type="protein sequence ID" value="HIU29943.1"/>
    <property type="molecule type" value="Genomic_DNA"/>
</dbReference>
<dbReference type="Pfam" id="PF07992">
    <property type="entry name" value="Pyr_redox_2"/>
    <property type="match status" value="1"/>
</dbReference>
<evidence type="ECO:0000256" key="1">
    <source>
        <dbReference type="ARBA" id="ARBA00001974"/>
    </source>
</evidence>
<dbReference type="Proteomes" id="UP000824089">
    <property type="component" value="Unassembled WGS sequence"/>
</dbReference>
<dbReference type="GO" id="GO:0016491">
    <property type="term" value="F:oxidoreductase activity"/>
    <property type="evidence" value="ECO:0007669"/>
    <property type="project" value="InterPro"/>
</dbReference>
<dbReference type="PANTHER" id="PTHR43429">
    <property type="entry name" value="PYRIDINE NUCLEOTIDE-DISULFIDE OXIDOREDUCTASE DOMAIN-CONTAINING"/>
    <property type="match status" value="1"/>
</dbReference>
<dbReference type="Gene3D" id="3.30.390.30">
    <property type="match status" value="1"/>
</dbReference>
<dbReference type="InterPro" id="IPR023753">
    <property type="entry name" value="FAD/NAD-binding_dom"/>
</dbReference>
<dbReference type="Gene3D" id="3.50.50.60">
    <property type="entry name" value="FAD/NAD(P)-binding domain"/>
    <property type="match status" value="2"/>
</dbReference>
<reference evidence="5" key="1">
    <citation type="submission" date="2020-10" db="EMBL/GenBank/DDBJ databases">
        <authorList>
            <person name="Gilroy R."/>
        </authorList>
    </citation>
    <scope>NUCLEOTIDE SEQUENCE</scope>
    <source>
        <strain evidence="5">CHK195-4489</strain>
    </source>
</reference>
<keyword evidence="3" id="KW-0274">FAD</keyword>
<dbReference type="InterPro" id="IPR036188">
    <property type="entry name" value="FAD/NAD-bd_sf"/>
</dbReference>
<dbReference type="PANTHER" id="PTHR43429:SF3">
    <property type="entry name" value="NITRITE REDUCTASE [NAD(P)H]"/>
    <property type="match status" value="1"/>
</dbReference>
<comment type="caution">
    <text evidence="5">The sequence shown here is derived from an EMBL/GenBank/DDBJ whole genome shotgun (WGS) entry which is preliminary data.</text>
</comment>
<proteinExistence type="predicted"/>
<keyword evidence="2" id="KW-0285">Flavoprotein</keyword>
<evidence type="ECO:0000256" key="3">
    <source>
        <dbReference type="ARBA" id="ARBA00022827"/>
    </source>
</evidence>
<evidence type="ECO:0000313" key="5">
    <source>
        <dbReference type="EMBL" id="HIU29943.1"/>
    </source>
</evidence>
<protein>
    <submittedName>
        <fullName evidence="5">NAD(P)/FAD-dependent oxidoreductase</fullName>
    </submittedName>
</protein>
<reference evidence="5" key="2">
    <citation type="journal article" date="2021" name="PeerJ">
        <title>Extensive microbial diversity within the chicken gut microbiome revealed by metagenomics and culture.</title>
        <authorList>
            <person name="Gilroy R."/>
            <person name="Ravi A."/>
            <person name="Getino M."/>
            <person name="Pursley I."/>
            <person name="Horton D.L."/>
            <person name="Alikhan N.F."/>
            <person name="Baker D."/>
            <person name="Gharbi K."/>
            <person name="Hall N."/>
            <person name="Watson M."/>
            <person name="Adriaenssens E.M."/>
            <person name="Foster-Nyarko E."/>
            <person name="Jarju S."/>
            <person name="Secka A."/>
            <person name="Antonio M."/>
            <person name="Oren A."/>
            <person name="Chaudhuri R.R."/>
            <person name="La Ragione R."/>
            <person name="Hildebrand F."/>
            <person name="Pallen M.J."/>
        </authorList>
    </citation>
    <scope>NUCLEOTIDE SEQUENCE</scope>
    <source>
        <strain evidence="5">CHK195-4489</strain>
    </source>
</reference>
<name>A0A9D1I9X8_9CLOT</name>